<evidence type="ECO:0000256" key="1">
    <source>
        <dbReference type="ARBA" id="ARBA00004724"/>
    </source>
</evidence>
<dbReference type="GO" id="GO:0015940">
    <property type="term" value="P:pantothenate biosynthetic process"/>
    <property type="evidence" value="ECO:0007669"/>
    <property type="project" value="InterPro"/>
</dbReference>
<evidence type="ECO:0000313" key="15">
    <source>
        <dbReference type="EMBL" id="OFV67219.1"/>
    </source>
</evidence>
<evidence type="ECO:0000256" key="5">
    <source>
        <dbReference type="ARBA" id="ARBA00022857"/>
    </source>
</evidence>
<evidence type="ECO:0000256" key="12">
    <source>
        <dbReference type="RuleBase" id="RU362068"/>
    </source>
</evidence>
<evidence type="ECO:0000256" key="10">
    <source>
        <dbReference type="ARBA" id="ARBA00048196"/>
    </source>
</evidence>
<dbReference type="Gene3D" id="1.10.1040.10">
    <property type="entry name" value="N-(1-d-carboxylethyl)-l-norvaline Dehydrogenase, domain 2"/>
    <property type="match status" value="1"/>
</dbReference>
<comment type="pathway">
    <text evidence="1 12">Cofactor biosynthesis; coenzyme A biosynthesis.</text>
</comment>
<evidence type="ECO:0000256" key="3">
    <source>
        <dbReference type="ARBA" id="ARBA00013014"/>
    </source>
</evidence>
<dbReference type="GO" id="GO:0008677">
    <property type="term" value="F:2-dehydropantoate 2-reductase activity"/>
    <property type="evidence" value="ECO:0007669"/>
    <property type="project" value="UniProtKB-EC"/>
</dbReference>
<feature type="domain" description="Ketopantoate reductase N-terminal" evidence="13">
    <location>
        <begin position="3"/>
        <end position="144"/>
    </location>
</feature>
<keyword evidence="6 12" id="KW-0173">Coenzyme A biosynthesis</keyword>
<dbReference type="Gene3D" id="3.40.50.720">
    <property type="entry name" value="NAD(P)-binding Rossmann-like Domain"/>
    <property type="match status" value="1"/>
</dbReference>
<evidence type="ECO:0000256" key="2">
    <source>
        <dbReference type="ARBA" id="ARBA00007870"/>
    </source>
</evidence>
<dbReference type="EMBL" id="LYOS01000006">
    <property type="protein sequence ID" value="OFV67219.1"/>
    <property type="molecule type" value="Genomic_DNA"/>
</dbReference>
<comment type="catalytic activity">
    <reaction evidence="9">
        <text>(R)-pantoate + NADP(+) = 2-dehydropantoate + NADPH + H(+)</text>
        <dbReference type="Rhea" id="RHEA:16233"/>
        <dbReference type="ChEBI" id="CHEBI:11561"/>
        <dbReference type="ChEBI" id="CHEBI:15378"/>
        <dbReference type="ChEBI" id="CHEBI:15980"/>
        <dbReference type="ChEBI" id="CHEBI:57783"/>
        <dbReference type="ChEBI" id="CHEBI:58349"/>
        <dbReference type="EC" id="1.1.1.169"/>
    </reaction>
    <physiologicalReaction direction="right-to-left" evidence="9">
        <dbReference type="Rhea" id="RHEA:16235"/>
    </physiologicalReaction>
</comment>
<evidence type="ECO:0000256" key="4">
    <source>
        <dbReference type="ARBA" id="ARBA00019465"/>
    </source>
</evidence>
<evidence type="ECO:0000256" key="9">
    <source>
        <dbReference type="ARBA" id="ARBA00047506"/>
    </source>
</evidence>
<dbReference type="FunFam" id="1.10.1040.10:FF:000017">
    <property type="entry name" value="2-dehydropantoate 2-reductase"/>
    <property type="match status" value="1"/>
</dbReference>
<evidence type="ECO:0000256" key="7">
    <source>
        <dbReference type="ARBA" id="ARBA00023002"/>
    </source>
</evidence>
<keyword evidence="16" id="KW-1185">Reference proteome</keyword>
<evidence type="ECO:0000256" key="11">
    <source>
        <dbReference type="ARBA" id="ARBA00056765"/>
    </source>
</evidence>
<sequence length="300" mass="32024">MKIVVIGAGALGSLFGGLLASSGEEVVLVGRKKHVDAINARGLRISGLTDAIINIKASTQPEEADLILFTVKSYDTETTASKLIIKEDTTILSLQNGLGNEEKIAEVVGSEHVIGGITSHGALFIEPGHVKHTGIGDTVIGELDGSITQRVKDISRILNNAGIKTEVTDSIKHKIWEKLVVNVGINALTAIVGVNNGKLLEIPELNLLMQDAGLEAIRVARGAKIELEDDLIGYIEDVARKTAANRSSMLQDVSKGKRTEIDAINGMIVEMGTKLGIDTPVNRIFTLLIKSIEKRGVVDQ</sequence>
<protein>
    <recommendedName>
        <fullName evidence="4 12">2-dehydropantoate 2-reductase</fullName>
        <ecNumber evidence="3 12">1.1.1.169</ecNumber>
    </recommendedName>
    <alternativeName>
        <fullName evidence="8 12">Ketopantoate reductase</fullName>
    </alternativeName>
</protein>
<dbReference type="InterPro" id="IPR013332">
    <property type="entry name" value="KPR_N"/>
</dbReference>
<dbReference type="InterPro" id="IPR008927">
    <property type="entry name" value="6-PGluconate_DH-like_C_sf"/>
</dbReference>
<dbReference type="Pfam" id="PF02558">
    <property type="entry name" value="ApbA"/>
    <property type="match status" value="1"/>
</dbReference>
<evidence type="ECO:0000313" key="16">
    <source>
        <dbReference type="Proteomes" id="UP000186940"/>
    </source>
</evidence>
<dbReference type="STRING" id="1838285.SCAL_001661"/>
<gene>
    <name evidence="15" type="ORF">SCAL_001661</name>
</gene>
<dbReference type="InterPro" id="IPR013752">
    <property type="entry name" value="KPA_reductase"/>
</dbReference>
<keyword evidence="5 12" id="KW-0521">NADP</keyword>
<dbReference type="SUPFAM" id="SSF48179">
    <property type="entry name" value="6-phosphogluconate dehydrogenase C-terminal domain-like"/>
    <property type="match status" value="1"/>
</dbReference>
<dbReference type="InterPro" id="IPR050838">
    <property type="entry name" value="Ketopantoate_reductase"/>
</dbReference>
<reference evidence="15" key="1">
    <citation type="submission" date="2016-05" db="EMBL/GenBank/DDBJ databases">
        <title>Microbial consortia oxidize butane by reversing methanogenesis.</title>
        <authorList>
            <person name="Laso-Perez R."/>
            <person name="Richter M."/>
            <person name="Wegener G."/>
            <person name="Musat F."/>
        </authorList>
    </citation>
    <scope>NUCLEOTIDE SEQUENCE [LARGE SCALE GENOMIC DNA]</scope>
    <source>
        <strain evidence="15">BOX2</strain>
    </source>
</reference>
<comment type="similarity">
    <text evidence="2 12">Belongs to the ketopantoate reductase family.</text>
</comment>
<keyword evidence="7 12" id="KW-0560">Oxidoreductase</keyword>
<dbReference type="SUPFAM" id="SSF51735">
    <property type="entry name" value="NAD(P)-binding Rossmann-fold domains"/>
    <property type="match status" value="1"/>
</dbReference>
<dbReference type="PANTHER" id="PTHR43765:SF2">
    <property type="entry name" value="2-DEHYDROPANTOATE 2-REDUCTASE"/>
    <property type="match status" value="1"/>
</dbReference>
<evidence type="ECO:0000256" key="6">
    <source>
        <dbReference type="ARBA" id="ARBA00022993"/>
    </source>
</evidence>
<comment type="function">
    <text evidence="12">Catalyzes the NADPH-dependent reduction of ketopantoate into pantoic acid.</text>
</comment>
<dbReference type="PANTHER" id="PTHR43765">
    <property type="entry name" value="2-DEHYDROPANTOATE 2-REDUCTASE-RELATED"/>
    <property type="match status" value="1"/>
</dbReference>
<dbReference type="InterPro" id="IPR036291">
    <property type="entry name" value="NAD(P)-bd_dom_sf"/>
</dbReference>
<dbReference type="GO" id="GO:0015937">
    <property type="term" value="P:coenzyme A biosynthetic process"/>
    <property type="evidence" value="ECO:0007669"/>
    <property type="project" value="UniProtKB-UniPathway"/>
</dbReference>
<dbReference type="NCBIfam" id="TIGR00745">
    <property type="entry name" value="apbA_panE"/>
    <property type="match status" value="1"/>
</dbReference>
<dbReference type="PATRIC" id="fig|1838285.3.peg.1686"/>
<comment type="function">
    <text evidence="11">Catalyzes the NAD(P)H-dependent reduction of ketopantoate into pantoic acid.</text>
</comment>
<dbReference type="EC" id="1.1.1.169" evidence="3 12"/>
<evidence type="ECO:0000259" key="13">
    <source>
        <dbReference type="Pfam" id="PF02558"/>
    </source>
</evidence>
<accession>A0A1F2P7D5</accession>
<evidence type="ECO:0000259" key="14">
    <source>
        <dbReference type="Pfam" id="PF08546"/>
    </source>
</evidence>
<name>A0A1F2P7D5_9EURY</name>
<proteinExistence type="inferred from homology"/>
<dbReference type="InterPro" id="IPR003710">
    <property type="entry name" value="ApbA"/>
</dbReference>
<comment type="catalytic activity">
    <reaction evidence="10">
        <text>(R)-pantoate + NAD(+) = 2-dehydropantoate + NADH + H(+)</text>
        <dbReference type="Rhea" id="RHEA:61292"/>
        <dbReference type="ChEBI" id="CHEBI:11561"/>
        <dbReference type="ChEBI" id="CHEBI:15378"/>
        <dbReference type="ChEBI" id="CHEBI:15980"/>
        <dbReference type="ChEBI" id="CHEBI:57540"/>
        <dbReference type="ChEBI" id="CHEBI:57945"/>
    </reaction>
    <physiologicalReaction direction="right-to-left" evidence="10">
        <dbReference type="Rhea" id="RHEA:61294"/>
    </physiologicalReaction>
</comment>
<dbReference type="GO" id="GO:0050661">
    <property type="term" value="F:NADP binding"/>
    <property type="evidence" value="ECO:0007669"/>
    <property type="project" value="TreeGrafter"/>
</dbReference>
<dbReference type="AlphaFoldDB" id="A0A1F2P7D5"/>
<dbReference type="InterPro" id="IPR013328">
    <property type="entry name" value="6PGD_dom2"/>
</dbReference>
<comment type="caution">
    <text evidence="15">The sequence shown here is derived from an EMBL/GenBank/DDBJ whole genome shotgun (WGS) entry which is preliminary data.</text>
</comment>
<dbReference type="UniPathway" id="UPA00241"/>
<evidence type="ECO:0000256" key="8">
    <source>
        <dbReference type="ARBA" id="ARBA00032024"/>
    </source>
</evidence>
<dbReference type="GO" id="GO:0005737">
    <property type="term" value="C:cytoplasm"/>
    <property type="evidence" value="ECO:0007669"/>
    <property type="project" value="TreeGrafter"/>
</dbReference>
<dbReference type="Pfam" id="PF08546">
    <property type="entry name" value="ApbA_C"/>
    <property type="match status" value="1"/>
</dbReference>
<dbReference type="Proteomes" id="UP000186940">
    <property type="component" value="Unassembled WGS sequence"/>
</dbReference>
<feature type="domain" description="Ketopantoate reductase C-terminal" evidence="14">
    <location>
        <begin position="171"/>
        <end position="293"/>
    </location>
</feature>
<organism evidence="15 16">
    <name type="scientific">Candidatus Syntropharchaeum caldarium</name>
    <dbReference type="NCBI Taxonomy" id="1838285"/>
    <lineage>
        <taxon>Archaea</taxon>
        <taxon>Methanobacteriati</taxon>
        <taxon>Methanobacteriota</taxon>
        <taxon>Stenosarchaea group</taxon>
        <taxon>Methanomicrobia</taxon>
        <taxon>Methanosarcinales</taxon>
        <taxon>ANME-2 cluster</taxon>
        <taxon>Candidatus Syntropharchaeum</taxon>
    </lineage>
</organism>